<feature type="compositionally biased region" description="Polar residues" evidence="1">
    <location>
        <begin position="219"/>
        <end position="228"/>
    </location>
</feature>
<dbReference type="AlphaFoldDB" id="A0A2V1E8E1"/>
<dbReference type="EMBL" id="KZ805307">
    <property type="protein sequence ID" value="PVI06646.1"/>
    <property type="molecule type" value="Genomic_DNA"/>
</dbReference>
<evidence type="ECO:0000256" key="1">
    <source>
        <dbReference type="SAM" id="MobiDB-lite"/>
    </source>
</evidence>
<gene>
    <name evidence="2" type="ORF">DM02DRAFT_609446</name>
</gene>
<feature type="region of interest" description="Disordered" evidence="1">
    <location>
        <begin position="194"/>
        <end position="230"/>
    </location>
</feature>
<dbReference type="InterPro" id="IPR023375">
    <property type="entry name" value="ADC_dom_sf"/>
</dbReference>
<dbReference type="OrthoDB" id="9970474at2759"/>
<dbReference type="PANTHER" id="PTHR40518:SF1">
    <property type="entry name" value="ACETOACETATE DECARBOXYLASE"/>
    <property type="match status" value="1"/>
</dbReference>
<dbReference type="SUPFAM" id="SSF160104">
    <property type="entry name" value="Acetoacetate decarboxylase-like"/>
    <property type="match status" value="1"/>
</dbReference>
<protein>
    <submittedName>
        <fullName evidence="2">Uncharacterized protein</fullName>
    </submittedName>
</protein>
<dbReference type="PANTHER" id="PTHR40518">
    <property type="entry name" value="ACETOACETATE DECARBOXYLASE"/>
    <property type="match status" value="1"/>
</dbReference>
<organism evidence="2 3">
    <name type="scientific">Periconia macrospinosa</name>
    <dbReference type="NCBI Taxonomy" id="97972"/>
    <lineage>
        <taxon>Eukaryota</taxon>
        <taxon>Fungi</taxon>
        <taxon>Dikarya</taxon>
        <taxon>Ascomycota</taxon>
        <taxon>Pezizomycotina</taxon>
        <taxon>Dothideomycetes</taxon>
        <taxon>Pleosporomycetidae</taxon>
        <taxon>Pleosporales</taxon>
        <taxon>Massarineae</taxon>
        <taxon>Periconiaceae</taxon>
        <taxon>Periconia</taxon>
    </lineage>
</organism>
<dbReference type="Proteomes" id="UP000244855">
    <property type="component" value="Unassembled WGS sequence"/>
</dbReference>
<proteinExistence type="predicted"/>
<sequence>MASTSNSSPHPVERSEAPWTVKCETYWMLINLKSLPEGVYDKLEEPLLQHGEFKGGMGFLMVVRYSYTPVGTYDELAIVPGNFTVPQPSGTGLPKIPKKAMRICRIYVSQRTTVYNGRLNWNIAKHLARFKFSAPPTAAGQSPPEKLDIAVYPPGTMEGDGVPPFFACTLQPFKWLPSIPFNAKYLPVESSPAQPPVPAAAGQKEAAAAEIQARDDGSGTINPYNTSPQHEDALLAGTDTWCSFAFEASTPRARGCWVTVHEGATQSGERTDETSKYWPRGLRPWAIGGWLEDAQIYIGPPVEWKL</sequence>
<accession>A0A2V1E8E1</accession>
<evidence type="ECO:0000313" key="3">
    <source>
        <dbReference type="Proteomes" id="UP000244855"/>
    </source>
</evidence>
<reference evidence="2 3" key="1">
    <citation type="journal article" date="2018" name="Sci. Rep.">
        <title>Comparative genomics provides insights into the lifestyle and reveals functional heterogeneity of dark septate endophytic fungi.</title>
        <authorList>
            <person name="Knapp D.G."/>
            <person name="Nemeth J.B."/>
            <person name="Barry K."/>
            <person name="Hainaut M."/>
            <person name="Henrissat B."/>
            <person name="Johnson J."/>
            <person name="Kuo A."/>
            <person name="Lim J.H.P."/>
            <person name="Lipzen A."/>
            <person name="Nolan M."/>
            <person name="Ohm R.A."/>
            <person name="Tamas L."/>
            <person name="Grigoriev I.V."/>
            <person name="Spatafora J.W."/>
            <person name="Nagy L.G."/>
            <person name="Kovacs G.M."/>
        </authorList>
    </citation>
    <scope>NUCLEOTIDE SEQUENCE [LARGE SCALE GENOMIC DNA]</scope>
    <source>
        <strain evidence="2 3">DSE2036</strain>
    </source>
</reference>
<name>A0A2V1E8E1_9PLEO</name>
<feature type="compositionally biased region" description="Low complexity" evidence="1">
    <location>
        <begin position="199"/>
        <end position="211"/>
    </location>
</feature>
<keyword evidence="3" id="KW-1185">Reference proteome</keyword>
<evidence type="ECO:0000313" key="2">
    <source>
        <dbReference type="EMBL" id="PVI06646.1"/>
    </source>
</evidence>